<protein>
    <submittedName>
        <fullName evidence="2">Uncharacterized protein</fullName>
    </submittedName>
</protein>
<organism>
    <name type="scientific">Branchiostoma floridae</name>
    <name type="common">Florida lancelet</name>
    <name type="synonym">Amphioxus</name>
    <dbReference type="NCBI Taxonomy" id="7739"/>
    <lineage>
        <taxon>Eukaryota</taxon>
        <taxon>Metazoa</taxon>
        <taxon>Chordata</taxon>
        <taxon>Cephalochordata</taxon>
        <taxon>Leptocardii</taxon>
        <taxon>Amphioxiformes</taxon>
        <taxon>Branchiostomatidae</taxon>
        <taxon>Branchiostoma</taxon>
    </lineage>
</organism>
<gene>
    <name evidence="2" type="ORF">BRAFLDRAFT_89955</name>
</gene>
<dbReference type="AlphaFoldDB" id="C3XS67"/>
<feature type="region of interest" description="Disordered" evidence="1">
    <location>
        <begin position="63"/>
        <end position="128"/>
    </location>
</feature>
<accession>C3XS67</accession>
<evidence type="ECO:0000313" key="2">
    <source>
        <dbReference type="EMBL" id="EEN69082.1"/>
    </source>
</evidence>
<feature type="compositionally biased region" description="Low complexity" evidence="1">
    <location>
        <begin position="79"/>
        <end position="98"/>
    </location>
</feature>
<reference evidence="2" key="1">
    <citation type="journal article" date="2008" name="Nature">
        <title>The amphioxus genome and the evolution of the chordate karyotype.</title>
        <authorList>
            <consortium name="US DOE Joint Genome Institute (JGI-PGF)"/>
            <person name="Putnam N.H."/>
            <person name="Butts T."/>
            <person name="Ferrier D.E.K."/>
            <person name="Furlong R.F."/>
            <person name="Hellsten U."/>
            <person name="Kawashima T."/>
            <person name="Robinson-Rechavi M."/>
            <person name="Shoguchi E."/>
            <person name="Terry A."/>
            <person name="Yu J.-K."/>
            <person name="Benito-Gutierrez E.L."/>
            <person name="Dubchak I."/>
            <person name="Garcia-Fernandez J."/>
            <person name="Gibson-Brown J.J."/>
            <person name="Grigoriev I.V."/>
            <person name="Horton A.C."/>
            <person name="de Jong P.J."/>
            <person name="Jurka J."/>
            <person name="Kapitonov V.V."/>
            <person name="Kohara Y."/>
            <person name="Kuroki Y."/>
            <person name="Lindquist E."/>
            <person name="Lucas S."/>
            <person name="Osoegawa K."/>
            <person name="Pennacchio L.A."/>
            <person name="Salamov A.A."/>
            <person name="Satou Y."/>
            <person name="Sauka-Spengler T."/>
            <person name="Schmutz J."/>
            <person name="Shin-I T."/>
            <person name="Toyoda A."/>
            <person name="Bronner-Fraser M."/>
            <person name="Fujiyama A."/>
            <person name="Holland L.Z."/>
            <person name="Holland P.W.H."/>
            <person name="Satoh N."/>
            <person name="Rokhsar D.S."/>
        </authorList>
    </citation>
    <scope>NUCLEOTIDE SEQUENCE [LARGE SCALE GENOMIC DNA]</scope>
    <source>
        <strain evidence="2">S238N-H82</strain>
        <tissue evidence="2">Testes</tissue>
    </source>
</reference>
<proteinExistence type="predicted"/>
<sequence>MAAGTDTSPHAGISSSSAERRQRTLRHLLAETPTFFKSPRQVSSAGTNLNRGVFDKRLYMRPQSCTAENRRKPLTASYPMSGTPSPMSRPSTSFSPRTPSERDRCLSTSGTDTDGESTARRPKTHRSYTASPLISENQQDVNRHVTEAWSRVKRESLRRRLSRMTPEQRDSFRLLHNPAFQAARLFRILKSTYPYTFQAGLARFYHAVRLVILVHRLRLAMTTLSRDKTTPTAAELRFHTLHHDEKILAFNKDMYARRTEDVAGSLGEAVLGVGGSILGGIGDVGGALVDGFFGTIGGAIQGVGDLFGGLFNRRLRNAILQHHVKRQVRSEPTCSQLQNEGGNACLLYASSCGNVCDTKYLEEQYCSPFQAAMADYQGSMQQNYWVTTMPTDNQNYAINQVLVDGSSFDATVGGYTSATVTATLFGETYAFSLDSPLTMFDMTQAGREIAQKALDHYKALHPAPTTKKI</sequence>
<feature type="region of interest" description="Disordered" evidence="1">
    <location>
        <begin position="1"/>
        <end position="21"/>
    </location>
</feature>
<name>C3XS67_BRAFL</name>
<dbReference type="EMBL" id="GG666457">
    <property type="protein sequence ID" value="EEN69082.1"/>
    <property type="molecule type" value="Genomic_DNA"/>
</dbReference>
<dbReference type="InParanoid" id="C3XS67"/>
<evidence type="ECO:0000256" key="1">
    <source>
        <dbReference type="SAM" id="MobiDB-lite"/>
    </source>
</evidence>
<feature type="compositionally biased region" description="Polar residues" evidence="1">
    <location>
        <begin position="1"/>
        <end position="17"/>
    </location>
</feature>